<dbReference type="InterPro" id="IPR023393">
    <property type="entry name" value="START-like_dom_sf"/>
</dbReference>
<dbReference type="AlphaFoldDB" id="A0A919IE89"/>
<dbReference type="Proteomes" id="UP000619479">
    <property type="component" value="Unassembled WGS sequence"/>
</dbReference>
<dbReference type="InterPro" id="IPR013538">
    <property type="entry name" value="ASHA1/2-like_C"/>
</dbReference>
<evidence type="ECO:0000256" key="1">
    <source>
        <dbReference type="ARBA" id="ARBA00006817"/>
    </source>
</evidence>
<evidence type="ECO:0000313" key="4">
    <source>
        <dbReference type="Proteomes" id="UP000619479"/>
    </source>
</evidence>
<comment type="similarity">
    <text evidence="1">Belongs to the AHA1 family.</text>
</comment>
<dbReference type="Pfam" id="PF08327">
    <property type="entry name" value="AHSA1"/>
    <property type="match status" value="1"/>
</dbReference>
<feature type="domain" description="Activator of Hsp90 ATPase homologue 1/2-like C-terminal" evidence="2">
    <location>
        <begin position="26"/>
        <end position="136"/>
    </location>
</feature>
<proteinExistence type="inferred from homology"/>
<sequence>MTHTDAEVVADGDRWTLILIRELRQPPEQVWPALVDPARLDRWAPFSAGRSLADTGATTLTTVDGDERSTLPAVVHRAEPPHLLEYSWGEDLLRWELAPSGTGTRLTLRHTLADRDMDAMVAAGWHLCGDVLQRLLDGEPVTAIRGRDAMNHGWPELRDRYAATFARP</sequence>
<protein>
    <recommendedName>
        <fullName evidence="2">Activator of Hsp90 ATPase homologue 1/2-like C-terminal domain-containing protein</fullName>
    </recommendedName>
</protein>
<reference evidence="3" key="1">
    <citation type="submission" date="2021-01" db="EMBL/GenBank/DDBJ databases">
        <title>Whole genome shotgun sequence of Actinoplanes cyaneus NBRC 14990.</title>
        <authorList>
            <person name="Komaki H."/>
            <person name="Tamura T."/>
        </authorList>
    </citation>
    <scope>NUCLEOTIDE SEQUENCE</scope>
    <source>
        <strain evidence="3">NBRC 14990</strain>
    </source>
</reference>
<evidence type="ECO:0000259" key="2">
    <source>
        <dbReference type="Pfam" id="PF08327"/>
    </source>
</evidence>
<dbReference type="Gene3D" id="3.30.530.20">
    <property type="match status" value="1"/>
</dbReference>
<name>A0A919IE89_9ACTN</name>
<comment type="caution">
    <text evidence="3">The sequence shown here is derived from an EMBL/GenBank/DDBJ whole genome shotgun (WGS) entry which is preliminary data.</text>
</comment>
<keyword evidence="4" id="KW-1185">Reference proteome</keyword>
<organism evidence="3 4">
    <name type="scientific">Actinoplanes cyaneus</name>
    <dbReference type="NCBI Taxonomy" id="52696"/>
    <lineage>
        <taxon>Bacteria</taxon>
        <taxon>Bacillati</taxon>
        <taxon>Actinomycetota</taxon>
        <taxon>Actinomycetes</taxon>
        <taxon>Micromonosporales</taxon>
        <taxon>Micromonosporaceae</taxon>
        <taxon>Actinoplanes</taxon>
    </lineage>
</organism>
<accession>A0A919IE89</accession>
<evidence type="ECO:0000313" key="3">
    <source>
        <dbReference type="EMBL" id="GID62792.1"/>
    </source>
</evidence>
<dbReference type="EMBL" id="BOMH01000004">
    <property type="protein sequence ID" value="GID62792.1"/>
    <property type="molecule type" value="Genomic_DNA"/>
</dbReference>
<dbReference type="RefSeq" id="WP_203738260.1">
    <property type="nucleotide sequence ID" value="NZ_BAAAUC010000021.1"/>
</dbReference>
<gene>
    <name evidence="3" type="ORF">Acy02nite_06730</name>
</gene>
<dbReference type="SUPFAM" id="SSF55961">
    <property type="entry name" value="Bet v1-like"/>
    <property type="match status" value="1"/>
</dbReference>